<sequence>MKYGAVVMGDPRELLRRGPGEIKDASEFSKDDSNIFAHFIQVQSQINKSKWKKSDIKFQEHGSNLIDASVPGFEDFIFVAAYFRQLFMERKDYLLKDAADRYCKHSSCDIRKAWIHNEVKSFYKILDSPTHPFSINDYTLKQIFYAFIYGAGIMHKIPKDKDTALKRFLDIYDNYPTHRVLYALNVQLRVIMNHVNNIACIIYQDFSYWQSKYNLVLPDVRWHQRLFEINKSNNSVQE</sequence>
<gene>
    <name evidence="1" type="ORF">Pan161_26230</name>
</gene>
<accession>A0A517VD96</accession>
<dbReference type="Proteomes" id="UP000316855">
    <property type="component" value="Chromosome"/>
</dbReference>
<reference evidence="1 2" key="1">
    <citation type="submission" date="2019-02" db="EMBL/GenBank/DDBJ databases">
        <title>Deep-cultivation of Planctomycetes and their phenomic and genomic characterization uncovers novel biology.</title>
        <authorList>
            <person name="Wiegand S."/>
            <person name="Jogler M."/>
            <person name="Boedeker C."/>
            <person name="Pinto D."/>
            <person name="Vollmers J."/>
            <person name="Rivas-Marin E."/>
            <person name="Kohn T."/>
            <person name="Peeters S.H."/>
            <person name="Heuer A."/>
            <person name="Rast P."/>
            <person name="Oberbeckmann S."/>
            <person name="Bunk B."/>
            <person name="Jeske O."/>
            <person name="Meyerdierks A."/>
            <person name="Storesund J.E."/>
            <person name="Kallscheuer N."/>
            <person name="Luecker S."/>
            <person name="Lage O.M."/>
            <person name="Pohl T."/>
            <person name="Merkel B.J."/>
            <person name="Hornburger P."/>
            <person name="Mueller R.-W."/>
            <person name="Bruemmer F."/>
            <person name="Labrenz M."/>
            <person name="Spormann A.M."/>
            <person name="Op den Camp H."/>
            <person name="Overmann J."/>
            <person name="Amann R."/>
            <person name="Jetten M.S.M."/>
            <person name="Mascher T."/>
            <person name="Medema M.H."/>
            <person name="Devos D.P."/>
            <person name="Kaster A.-K."/>
            <person name="Ovreas L."/>
            <person name="Rohde M."/>
            <person name="Galperin M.Y."/>
            <person name="Jogler C."/>
        </authorList>
    </citation>
    <scope>NUCLEOTIDE SEQUENCE [LARGE SCALE GENOMIC DNA]</scope>
    <source>
        <strain evidence="1 2">Pan161</strain>
    </source>
</reference>
<proteinExistence type="predicted"/>
<organism evidence="1 2">
    <name type="scientific">Gimesia algae</name>
    <dbReference type="NCBI Taxonomy" id="2527971"/>
    <lineage>
        <taxon>Bacteria</taxon>
        <taxon>Pseudomonadati</taxon>
        <taxon>Planctomycetota</taxon>
        <taxon>Planctomycetia</taxon>
        <taxon>Planctomycetales</taxon>
        <taxon>Planctomycetaceae</taxon>
        <taxon>Gimesia</taxon>
    </lineage>
</organism>
<protein>
    <submittedName>
        <fullName evidence="1">Uncharacterized protein</fullName>
    </submittedName>
</protein>
<dbReference type="OrthoDB" id="276151at2"/>
<evidence type="ECO:0000313" key="1">
    <source>
        <dbReference type="EMBL" id="QDT90969.1"/>
    </source>
</evidence>
<evidence type="ECO:0000313" key="2">
    <source>
        <dbReference type="Proteomes" id="UP000316855"/>
    </source>
</evidence>
<name>A0A517VD96_9PLAN</name>
<dbReference type="AlphaFoldDB" id="A0A517VD96"/>
<dbReference type="RefSeq" id="WP_145227317.1">
    <property type="nucleotide sequence ID" value="NZ_CP036343.1"/>
</dbReference>
<dbReference type="KEGG" id="gax:Pan161_26230"/>
<dbReference type="EMBL" id="CP036343">
    <property type="protein sequence ID" value="QDT90969.1"/>
    <property type="molecule type" value="Genomic_DNA"/>
</dbReference>
<keyword evidence="2" id="KW-1185">Reference proteome</keyword>